<keyword evidence="3" id="KW-1185">Reference proteome</keyword>
<dbReference type="InterPro" id="IPR050471">
    <property type="entry name" value="AB_hydrolase"/>
</dbReference>
<comment type="caution">
    <text evidence="2">The sequence shown here is derived from an EMBL/GenBank/DDBJ whole genome shotgun (WGS) entry which is preliminary data.</text>
</comment>
<dbReference type="InterPro" id="IPR000073">
    <property type="entry name" value="AB_hydrolase_1"/>
</dbReference>
<dbReference type="PRINTS" id="PR00111">
    <property type="entry name" value="ABHYDROLASE"/>
</dbReference>
<sequence length="267" mass="29751">MITFELSKSDYMLTFQELFTDKALKLHYNRVNRAKLSNGLTMEYALHGDDNAPEKVVLIMGLLGDKEAWLPLVSAMTSMESSSKYQFVTFDNRGVGGSDKPWGPYSTCQMAHEAILLMNHLQWKSAHIVGASMGGMIAQELACENPSRVKSLALLVTTSSVVYGPSPTWSQLSGYLAILRSLLLNSQHATASTMLYVLFPDKFLDEKIALTNKRAVLYKHHIDRQQRIVPSLSGMIGQYAAVALHYMSSNRLQEIKKNEFPIVVMGA</sequence>
<accession>A0A1V9YIN0</accession>
<evidence type="ECO:0000313" key="3">
    <source>
        <dbReference type="Proteomes" id="UP000243217"/>
    </source>
</evidence>
<feature type="non-terminal residue" evidence="2">
    <location>
        <position position="267"/>
    </location>
</feature>
<dbReference type="Gene3D" id="3.40.50.1820">
    <property type="entry name" value="alpha/beta hydrolase"/>
    <property type="match status" value="1"/>
</dbReference>
<proteinExistence type="predicted"/>
<feature type="domain" description="AB hydrolase-1" evidence="1">
    <location>
        <begin position="56"/>
        <end position="170"/>
    </location>
</feature>
<dbReference type="STRING" id="74557.A0A1V9YIN0"/>
<protein>
    <submittedName>
        <fullName evidence="2">Serine protease family S33</fullName>
    </submittedName>
</protein>
<dbReference type="Proteomes" id="UP000243217">
    <property type="component" value="Unassembled WGS sequence"/>
</dbReference>
<evidence type="ECO:0000313" key="2">
    <source>
        <dbReference type="EMBL" id="OQR85568.1"/>
    </source>
</evidence>
<keyword evidence="2" id="KW-0378">Hydrolase</keyword>
<name>A0A1V9YIN0_9STRA</name>
<dbReference type="SUPFAM" id="SSF53474">
    <property type="entry name" value="alpha/beta-Hydrolases"/>
    <property type="match status" value="1"/>
</dbReference>
<evidence type="ECO:0000259" key="1">
    <source>
        <dbReference type="Pfam" id="PF00561"/>
    </source>
</evidence>
<dbReference type="InterPro" id="IPR029058">
    <property type="entry name" value="AB_hydrolase_fold"/>
</dbReference>
<dbReference type="Pfam" id="PF00561">
    <property type="entry name" value="Abhydrolase_1"/>
    <property type="match status" value="1"/>
</dbReference>
<dbReference type="EMBL" id="JNBS01003715">
    <property type="protein sequence ID" value="OQR85568.1"/>
    <property type="molecule type" value="Genomic_DNA"/>
</dbReference>
<dbReference type="PANTHER" id="PTHR43433">
    <property type="entry name" value="HYDROLASE, ALPHA/BETA FOLD FAMILY PROTEIN"/>
    <property type="match status" value="1"/>
</dbReference>
<dbReference type="GO" id="GO:0006508">
    <property type="term" value="P:proteolysis"/>
    <property type="evidence" value="ECO:0007669"/>
    <property type="project" value="UniProtKB-KW"/>
</dbReference>
<dbReference type="OrthoDB" id="19657at2759"/>
<keyword evidence="2" id="KW-0645">Protease</keyword>
<organism evidence="2 3">
    <name type="scientific">Thraustotheca clavata</name>
    <dbReference type="NCBI Taxonomy" id="74557"/>
    <lineage>
        <taxon>Eukaryota</taxon>
        <taxon>Sar</taxon>
        <taxon>Stramenopiles</taxon>
        <taxon>Oomycota</taxon>
        <taxon>Saprolegniomycetes</taxon>
        <taxon>Saprolegniales</taxon>
        <taxon>Achlyaceae</taxon>
        <taxon>Thraustotheca</taxon>
    </lineage>
</organism>
<reference evidence="2 3" key="1">
    <citation type="journal article" date="2014" name="Genome Biol. Evol.">
        <title>The secreted proteins of Achlya hypogyna and Thraustotheca clavata identify the ancestral oomycete secretome and reveal gene acquisitions by horizontal gene transfer.</title>
        <authorList>
            <person name="Misner I."/>
            <person name="Blouin N."/>
            <person name="Leonard G."/>
            <person name="Richards T.A."/>
            <person name="Lane C.E."/>
        </authorList>
    </citation>
    <scope>NUCLEOTIDE SEQUENCE [LARGE SCALE GENOMIC DNA]</scope>
    <source>
        <strain evidence="2 3">ATCC 34112</strain>
    </source>
</reference>
<gene>
    <name evidence="2" type="ORF">THRCLA_10672</name>
</gene>
<dbReference type="PANTHER" id="PTHR43433:SF5">
    <property type="entry name" value="AB HYDROLASE-1 DOMAIN-CONTAINING PROTEIN"/>
    <property type="match status" value="1"/>
</dbReference>
<dbReference type="GO" id="GO:0008233">
    <property type="term" value="F:peptidase activity"/>
    <property type="evidence" value="ECO:0007669"/>
    <property type="project" value="UniProtKB-KW"/>
</dbReference>
<dbReference type="AlphaFoldDB" id="A0A1V9YIN0"/>